<keyword evidence="3" id="KW-0554">One-carbon metabolism</keyword>
<dbReference type="Gene3D" id="3.40.50.10860">
    <property type="entry name" value="Leucine Dehydrogenase, chain A, domain 1"/>
    <property type="match status" value="1"/>
</dbReference>
<comment type="subunit">
    <text evidence="2">Homodimer.</text>
</comment>
<keyword evidence="6" id="KW-0560">Oxidoreductase</keyword>
<evidence type="ECO:0000256" key="9">
    <source>
        <dbReference type="ARBA" id="ARBA00052194"/>
    </source>
</evidence>
<evidence type="ECO:0000256" key="10">
    <source>
        <dbReference type="ARBA" id="ARBA00058319"/>
    </source>
</evidence>
<keyword evidence="8" id="KW-0511">Multifunctional enzyme</keyword>
<reference evidence="14 15" key="1">
    <citation type="submission" date="2023-01" db="EMBL/GenBank/DDBJ databases">
        <authorList>
            <person name="Kreplak J."/>
        </authorList>
    </citation>
    <scope>NUCLEOTIDE SEQUENCE [LARGE SCALE GENOMIC DNA]</scope>
</reference>
<dbReference type="GO" id="GO:0004488">
    <property type="term" value="F:methylenetetrahydrofolate dehydrogenase (NADP+) activity"/>
    <property type="evidence" value="ECO:0007669"/>
    <property type="project" value="UniProtKB-EC"/>
</dbReference>
<evidence type="ECO:0000256" key="1">
    <source>
        <dbReference type="ARBA" id="ARBA00004777"/>
    </source>
</evidence>
<dbReference type="HAMAP" id="MF_01576">
    <property type="entry name" value="THF_DHG_CYH"/>
    <property type="match status" value="1"/>
</dbReference>
<dbReference type="Gene3D" id="3.40.50.720">
    <property type="entry name" value="NAD(P)-binding Rossmann-like Domain"/>
    <property type="match status" value="1"/>
</dbReference>
<feature type="domain" description="Tetrahydrofolate dehydrogenase/cyclohydrolase NAD(P)-binding" evidence="13">
    <location>
        <begin position="205"/>
        <end position="352"/>
    </location>
</feature>
<accession>A0AAV0ZFJ3</accession>
<dbReference type="EMBL" id="OX451737">
    <property type="protein sequence ID" value="CAI8595858.1"/>
    <property type="molecule type" value="Genomic_DNA"/>
</dbReference>
<dbReference type="SUPFAM" id="SSF53223">
    <property type="entry name" value="Aminoacid dehydrogenase-like, N-terminal domain"/>
    <property type="match status" value="1"/>
</dbReference>
<gene>
    <name evidence="14" type="ORF">VFH_II005800</name>
</gene>
<dbReference type="GO" id="GO:0009853">
    <property type="term" value="P:photorespiration"/>
    <property type="evidence" value="ECO:0007669"/>
    <property type="project" value="UniProtKB-KW"/>
</dbReference>
<organism evidence="14 15">
    <name type="scientific">Vicia faba</name>
    <name type="common">Broad bean</name>
    <name type="synonym">Faba vulgaris</name>
    <dbReference type="NCBI Taxonomy" id="3906"/>
    <lineage>
        <taxon>Eukaryota</taxon>
        <taxon>Viridiplantae</taxon>
        <taxon>Streptophyta</taxon>
        <taxon>Embryophyta</taxon>
        <taxon>Tracheophyta</taxon>
        <taxon>Spermatophyta</taxon>
        <taxon>Magnoliopsida</taxon>
        <taxon>eudicotyledons</taxon>
        <taxon>Gunneridae</taxon>
        <taxon>Pentapetalae</taxon>
        <taxon>rosids</taxon>
        <taxon>fabids</taxon>
        <taxon>Fabales</taxon>
        <taxon>Fabaceae</taxon>
        <taxon>Papilionoideae</taxon>
        <taxon>50 kb inversion clade</taxon>
        <taxon>NPAAA clade</taxon>
        <taxon>Hologalegina</taxon>
        <taxon>IRL clade</taxon>
        <taxon>Fabeae</taxon>
        <taxon>Vicia</taxon>
    </lineage>
</organism>
<evidence type="ECO:0000256" key="4">
    <source>
        <dbReference type="ARBA" id="ARBA00022801"/>
    </source>
</evidence>
<dbReference type="CDD" id="cd01080">
    <property type="entry name" value="NAD_bind_m-THF_DH_Cyclohyd"/>
    <property type="match status" value="1"/>
</dbReference>
<dbReference type="Pfam" id="PF02882">
    <property type="entry name" value="THF_DHG_CYH_C"/>
    <property type="match status" value="1"/>
</dbReference>
<dbReference type="FunFam" id="3.40.50.720:FF:000006">
    <property type="entry name" value="Bifunctional protein FolD"/>
    <property type="match status" value="1"/>
</dbReference>
<evidence type="ECO:0000256" key="6">
    <source>
        <dbReference type="ARBA" id="ARBA00023002"/>
    </source>
</evidence>
<evidence type="ECO:0000259" key="12">
    <source>
        <dbReference type="Pfam" id="PF00763"/>
    </source>
</evidence>
<dbReference type="SUPFAM" id="SSF51735">
    <property type="entry name" value="NAD(P)-binding Rossmann-fold domains"/>
    <property type="match status" value="1"/>
</dbReference>
<evidence type="ECO:0000259" key="13">
    <source>
        <dbReference type="Pfam" id="PF02882"/>
    </source>
</evidence>
<comment type="function">
    <text evidence="10">Catalyzes the oxidation of 5,10-methylenetetrahydrofolate to 5,10-methenyltetrahydrofolate and then the hydrolysis of 5,10-methenyltetrahydrofolate to 10-formyltetrahydrofolate.</text>
</comment>
<dbReference type="GO" id="GO:0035999">
    <property type="term" value="P:tetrahydrofolate interconversion"/>
    <property type="evidence" value="ECO:0007669"/>
    <property type="project" value="TreeGrafter"/>
</dbReference>
<dbReference type="InterPro" id="IPR000672">
    <property type="entry name" value="THF_DH/CycHdrlase"/>
</dbReference>
<dbReference type="Pfam" id="PF00763">
    <property type="entry name" value="THF_DHG_CYH"/>
    <property type="match status" value="1"/>
</dbReference>
<dbReference type="FunFam" id="3.40.50.10860:FF:000005">
    <property type="entry name" value="C-1-tetrahydrofolate synthase, cytoplasmic, putative"/>
    <property type="match status" value="1"/>
</dbReference>
<proteinExistence type="inferred from homology"/>
<keyword evidence="7" id="KW-0601">Photorespiration</keyword>
<dbReference type="InterPro" id="IPR020630">
    <property type="entry name" value="THF_DH/CycHdrlase_cat_dom"/>
</dbReference>
<dbReference type="GO" id="GO:0004477">
    <property type="term" value="F:methenyltetrahydrofolate cyclohydrolase activity"/>
    <property type="evidence" value="ECO:0007669"/>
    <property type="project" value="TreeGrafter"/>
</dbReference>
<feature type="domain" description="Tetrahydrofolate dehydrogenase/cyclohydrolase catalytic" evidence="12">
    <location>
        <begin position="69"/>
        <end position="184"/>
    </location>
</feature>
<evidence type="ECO:0000256" key="2">
    <source>
        <dbReference type="ARBA" id="ARBA00011738"/>
    </source>
</evidence>
<evidence type="ECO:0008006" key="16">
    <source>
        <dbReference type="Google" id="ProtNLM"/>
    </source>
</evidence>
<dbReference type="PRINTS" id="PR00085">
    <property type="entry name" value="THFDHDRGNASE"/>
</dbReference>
<dbReference type="PANTHER" id="PTHR48099:SF13">
    <property type="entry name" value="METHYLENETETRAHYDROFOLATE DEHYDROGENASE"/>
    <property type="match status" value="1"/>
</dbReference>
<comment type="similarity">
    <text evidence="11">Belongs to the tetrahydrofolate dehydrogenase/cyclohydrolase family.</text>
</comment>
<dbReference type="AlphaFoldDB" id="A0AAV0ZFJ3"/>
<keyword evidence="15" id="KW-1185">Reference proteome</keyword>
<evidence type="ECO:0000256" key="5">
    <source>
        <dbReference type="ARBA" id="ARBA00022857"/>
    </source>
</evidence>
<keyword evidence="4" id="KW-0378">Hydrolase</keyword>
<evidence type="ECO:0000313" key="15">
    <source>
        <dbReference type="Proteomes" id="UP001157006"/>
    </source>
</evidence>
<dbReference type="InterPro" id="IPR046346">
    <property type="entry name" value="Aminoacid_DH-like_N_sf"/>
</dbReference>
<dbReference type="GO" id="GO:0005829">
    <property type="term" value="C:cytosol"/>
    <property type="evidence" value="ECO:0007669"/>
    <property type="project" value="TreeGrafter"/>
</dbReference>
<evidence type="ECO:0000256" key="7">
    <source>
        <dbReference type="ARBA" id="ARBA00023238"/>
    </source>
</evidence>
<dbReference type="Proteomes" id="UP001157006">
    <property type="component" value="Chromosome 2"/>
</dbReference>
<dbReference type="InterPro" id="IPR036291">
    <property type="entry name" value="NAD(P)-bd_dom_sf"/>
</dbReference>
<evidence type="ECO:0000256" key="8">
    <source>
        <dbReference type="ARBA" id="ARBA00023268"/>
    </source>
</evidence>
<keyword evidence="5" id="KW-0521">NADP</keyword>
<sequence length="356" mass="39044">MRKALHFHSFFEPTPWHKTLKKTLHFHSCTFLGPNLPDVWTPKENNTSPHTLLPQSFQWTNDGDSATILEGKAIAKEIKLKVADEISKMKSEIGKFPRLAVVLVGDRKDSHTFIHVKKKACEKVGIGTVVSELPQSCSENELLDVVSGFNDDQDVHGIVVQLPLPQHLDEERIMNVIRPEKDVDGFHPLNIGNLAIQGRKPFFIPCASKSCIELLHRHGVEIRGKRIAIIGRSKIAGLPTSLLLQRHHATVSLLHAYTKNPAQITSEADIVIADVGIPNIVRGDWIKKGAVVIDMGTNQVKDSNSGVFRVTGDVCFEEAVKVASAITPVPGGIGPVTISMLLSNSLDSAKRAFGIN</sequence>
<dbReference type="InterPro" id="IPR020631">
    <property type="entry name" value="THF_DH/CycHdrlase_NAD-bd_dom"/>
</dbReference>
<evidence type="ECO:0000313" key="14">
    <source>
        <dbReference type="EMBL" id="CAI8595858.1"/>
    </source>
</evidence>
<protein>
    <recommendedName>
        <fullName evidence="16">Methenyltetrahydrofolate cyclohydrolase</fullName>
    </recommendedName>
</protein>
<evidence type="ECO:0000256" key="11">
    <source>
        <dbReference type="ARBA" id="ARBA00061364"/>
    </source>
</evidence>
<comment type="catalytic activity">
    <reaction evidence="9">
        <text>(6R)-5,10-methylene-5,6,7,8-tetrahydrofolate + NADP(+) = (6R)-5,10-methenyltetrahydrofolate + NADPH</text>
        <dbReference type="Rhea" id="RHEA:22812"/>
        <dbReference type="ChEBI" id="CHEBI:15636"/>
        <dbReference type="ChEBI" id="CHEBI:57455"/>
        <dbReference type="ChEBI" id="CHEBI:57783"/>
        <dbReference type="ChEBI" id="CHEBI:58349"/>
        <dbReference type="EC" id="1.5.1.5"/>
    </reaction>
</comment>
<comment type="pathway">
    <text evidence="1">One-carbon metabolism; tetrahydrofolate interconversion.</text>
</comment>
<evidence type="ECO:0000256" key="3">
    <source>
        <dbReference type="ARBA" id="ARBA00022563"/>
    </source>
</evidence>
<name>A0AAV0ZFJ3_VICFA</name>
<dbReference type="PANTHER" id="PTHR48099">
    <property type="entry name" value="C-1-TETRAHYDROFOLATE SYNTHASE, CYTOPLASMIC-RELATED"/>
    <property type="match status" value="1"/>
</dbReference>